<proteinExistence type="predicted"/>
<reference evidence="1" key="1">
    <citation type="submission" date="2018-02" db="EMBL/GenBank/DDBJ databases">
        <title>Rhizophora mucronata_Transcriptome.</title>
        <authorList>
            <person name="Meera S.P."/>
            <person name="Sreeshan A."/>
            <person name="Augustine A."/>
        </authorList>
    </citation>
    <scope>NUCLEOTIDE SEQUENCE</scope>
    <source>
        <tissue evidence="1">Leaf</tissue>
    </source>
</reference>
<sequence length="28" mass="3224">MPFPSGFLQITMYRLVNINLALDTALHF</sequence>
<dbReference type="EMBL" id="GGEC01085474">
    <property type="protein sequence ID" value="MBX65958.1"/>
    <property type="molecule type" value="Transcribed_RNA"/>
</dbReference>
<accession>A0A2P2QG49</accession>
<dbReference type="AlphaFoldDB" id="A0A2P2QG49"/>
<name>A0A2P2QG49_RHIMU</name>
<protein>
    <submittedName>
        <fullName evidence="1">Uncharacterized protein</fullName>
    </submittedName>
</protein>
<evidence type="ECO:0000313" key="1">
    <source>
        <dbReference type="EMBL" id="MBX65958.1"/>
    </source>
</evidence>
<organism evidence="1">
    <name type="scientific">Rhizophora mucronata</name>
    <name type="common">Asiatic mangrove</name>
    <dbReference type="NCBI Taxonomy" id="61149"/>
    <lineage>
        <taxon>Eukaryota</taxon>
        <taxon>Viridiplantae</taxon>
        <taxon>Streptophyta</taxon>
        <taxon>Embryophyta</taxon>
        <taxon>Tracheophyta</taxon>
        <taxon>Spermatophyta</taxon>
        <taxon>Magnoliopsida</taxon>
        <taxon>eudicotyledons</taxon>
        <taxon>Gunneridae</taxon>
        <taxon>Pentapetalae</taxon>
        <taxon>rosids</taxon>
        <taxon>fabids</taxon>
        <taxon>Malpighiales</taxon>
        <taxon>Rhizophoraceae</taxon>
        <taxon>Rhizophora</taxon>
    </lineage>
</organism>